<organism evidence="5 6">
    <name type="scientific">Diatraea saccharalis</name>
    <name type="common">sugarcane borer</name>
    <dbReference type="NCBI Taxonomy" id="40085"/>
    <lineage>
        <taxon>Eukaryota</taxon>
        <taxon>Metazoa</taxon>
        <taxon>Ecdysozoa</taxon>
        <taxon>Arthropoda</taxon>
        <taxon>Hexapoda</taxon>
        <taxon>Insecta</taxon>
        <taxon>Pterygota</taxon>
        <taxon>Neoptera</taxon>
        <taxon>Endopterygota</taxon>
        <taxon>Lepidoptera</taxon>
        <taxon>Glossata</taxon>
        <taxon>Ditrysia</taxon>
        <taxon>Pyraloidea</taxon>
        <taxon>Crambidae</taxon>
        <taxon>Crambinae</taxon>
        <taxon>Diatraea</taxon>
    </lineage>
</organism>
<accession>A0A9N9RC59</accession>
<reference evidence="5" key="1">
    <citation type="submission" date="2021-12" db="EMBL/GenBank/DDBJ databases">
        <authorList>
            <person name="King R."/>
        </authorList>
    </citation>
    <scope>NUCLEOTIDE SEQUENCE</scope>
</reference>
<dbReference type="SUPFAM" id="SSF55797">
    <property type="entry name" value="PR-1-like"/>
    <property type="match status" value="1"/>
</dbReference>
<dbReference type="Proteomes" id="UP001153714">
    <property type="component" value="Chromosome 7"/>
</dbReference>
<evidence type="ECO:0000256" key="1">
    <source>
        <dbReference type="ARBA" id="ARBA00004613"/>
    </source>
</evidence>
<feature type="domain" description="SCP" evidence="4">
    <location>
        <begin position="68"/>
        <end position="212"/>
    </location>
</feature>
<reference evidence="5" key="2">
    <citation type="submission" date="2022-10" db="EMBL/GenBank/DDBJ databases">
        <authorList>
            <consortium name="ENA_rothamsted_submissions"/>
            <consortium name="culmorum"/>
            <person name="King R."/>
        </authorList>
    </citation>
    <scope>NUCLEOTIDE SEQUENCE</scope>
</reference>
<proteinExistence type="predicted"/>
<comment type="subcellular location">
    <subcellularLocation>
        <location evidence="1">Secreted</location>
    </subcellularLocation>
</comment>
<feature type="signal peptide" evidence="3">
    <location>
        <begin position="1"/>
        <end position="18"/>
    </location>
</feature>
<keyword evidence="2" id="KW-0964">Secreted</keyword>
<sequence>MIGVGCVMVCTVLTLVVGLHDDSPYCAVRYRRLCQGKGWHVGCQFPQPGPGIACANYSPIKFQDSLKHFITHYINSHNKTVTEWDRELASLAQRLADQCNFVHDECRATVRYPYAGQTVGEVRWRRSSDSDVLTAQRAIRRVFDAWWGERRRVLPNQLTAPFRLTAKGAVWGHFSQLAVWSLRAVGCGAVRHGAYYPRLLLVCDFSHTNMLGQRTISPGPLAHCPPHFERRARSAYPLLCATVRHPAPTEHYEAESTEDYWSDDEDENTSLLSSFPDSHKSHATTQKTKIQFLTTRTVDRNTEWRTDNTFQGVIQTRTKGALIHKLDRELEYRNKANNKVWLGFVDDANWRSSVPADEKPKKLLNTEQETKQGTGKGLTTLYDGILEYRRRPNISEQGSLRLDKDDIDQLFKDTGFNPHWLKRRPAP</sequence>
<evidence type="ECO:0000256" key="3">
    <source>
        <dbReference type="SAM" id="SignalP"/>
    </source>
</evidence>
<evidence type="ECO:0000313" key="5">
    <source>
        <dbReference type="EMBL" id="CAG9794707.1"/>
    </source>
</evidence>
<dbReference type="Gene3D" id="3.40.33.10">
    <property type="entry name" value="CAP"/>
    <property type="match status" value="1"/>
</dbReference>
<dbReference type="Pfam" id="PF00188">
    <property type="entry name" value="CAP"/>
    <property type="match status" value="1"/>
</dbReference>
<gene>
    <name evidence="5" type="ORF">DIATSA_LOCUS12059</name>
</gene>
<protein>
    <recommendedName>
        <fullName evidence="4">SCP domain-containing protein</fullName>
    </recommendedName>
</protein>
<dbReference type="GO" id="GO:0005576">
    <property type="term" value="C:extracellular region"/>
    <property type="evidence" value="ECO:0007669"/>
    <property type="project" value="UniProtKB-SubCell"/>
</dbReference>
<name>A0A9N9RC59_9NEOP</name>
<dbReference type="SMART" id="SM00198">
    <property type="entry name" value="SCP"/>
    <property type="match status" value="1"/>
</dbReference>
<evidence type="ECO:0000256" key="2">
    <source>
        <dbReference type="ARBA" id="ARBA00022525"/>
    </source>
</evidence>
<dbReference type="OrthoDB" id="737510at2759"/>
<feature type="chain" id="PRO_5040487265" description="SCP domain-containing protein" evidence="3">
    <location>
        <begin position="19"/>
        <end position="427"/>
    </location>
</feature>
<evidence type="ECO:0000313" key="6">
    <source>
        <dbReference type="Proteomes" id="UP001153714"/>
    </source>
</evidence>
<dbReference type="InterPro" id="IPR014044">
    <property type="entry name" value="CAP_dom"/>
</dbReference>
<dbReference type="EMBL" id="OU893338">
    <property type="protein sequence ID" value="CAG9794707.1"/>
    <property type="molecule type" value="Genomic_DNA"/>
</dbReference>
<dbReference type="InterPro" id="IPR035940">
    <property type="entry name" value="CAP_sf"/>
</dbReference>
<dbReference type="CDD" id="cd05380">
    <property type="entry name" value="CAP_euk"/>
    <property type="match status" value="1"/>
</dbReference>
<keyword evidence="6" id="KW-1185">Reference proteome</keyword>
<evidence type="ECO:0000259" key="4">
    <source>
        <dbReference type="SMART" id="SM00198"/>
    </source>
</evidence>
<keyword evidence="3" id="KW-0732">Signal</keyword>
<dbReference type="AlphaFoldDB" id="A0A9N9RC59"/>